<feature type="compositionally biased region" description="Basic residues" evidence="4">
    <location>
        <begin position="576"/>
        <end position="585"/>
    </location>
</feature>
<dbReference type="PANTHER" id="PTHR24198:SF165">
    <property type="entry name" value="ANKYRIN REPEAT-CONTAINING PROTEIN-RELATED"/>
    <property type="match status" value="1"/>
</dbReference>
<evidence type="ECO:0000256" key="3">
    <source>
        <dbReference type="PROSITE-ProRule" id="PRU00023"/>
    </source>
</evidence>
<evidence type="ECO:0000256" key="4">
    <source>
        <dbReference type="SAM" id="MobiDB-lite"/>
    </source>
</evidence>
<dbReference type="EMBL" id="CP003379">
    <property type="protein sequence ID" value="AFL89224.1"/>
    <property type="molecule type" value="Genomic_DNA"/>
</dbReference>
<dbReference type="KEGG" id="trs:Terro_2992"/>
<keyword evidence="7" id="KW-1185">Reference proteome</keyword>
<organism evidence="6 7">
    <name type="scientific">Terriglobus roseus (strain DSM 18391 / NRRL B-41598 / KBS 63)</name>
    <dbReference type="NCBI Taxonomy" id="926566"/>
    <lineage>
        <taxon>Bacteria</taxon>
        <taxon>Pseudomonadati</taxon>
        <taxon>Acidobacteriota</taxon>
        <taxon>Terriglobia</taxon>
        <taxon>Terriglobales</taxon>
        <taxon>Acidobacteriaceae</taxon>
        <taxon>Terriglobus</taxon>
    </lineage>
</organism>
<dbReference type="STRING" id="926566.Terro_2992"/>
<keyword evidence="2 3" id="KW-0040">ANK repeat</keyword>
<feature type="domain" description="DUF6438" evidence="5">
    <location>
        <begin position="140"/>
        <end position="252"/>
    </location>
</feature>
<proteinExistence type="predicted"/>
<evidence type="ECO:0000313" key="6">
    <source>
        <dbReference type="EMBL" id="AFL89224.1"/>
    </source>
</evidence>
<dbReference type="HOGENOM" id="CLU_432065_0_0_0"/>
<keyword evidence="1" id="KW-0677">Repeat</keyword>
<dbReference type="Pfam" id="PF20033">
    <property type="entry name" value="DUF6438"/>
    <property type="match status" value="1"/>
</dbReference>
<dbReference type="InterPro" id="IPR002110">
    <property type="entry name" value="Ankyrin_rpt"/>
</dbReference>
<sequence>MVGILAALLLINSSFLMPDDAHSSYPSISYEVARAHEVKPHRRTIPVDGVRPGFNQLHLTLIVSPTGDVTKADASGSDADLKFWPSLQGEVGQWRFEPFEKNGIPVAVEVEEYIDLVPPERLPKRHVTAPAIRPDSKVIITLERTGCFGSCPSYTVAVSTTGIVFDGRSFVVAEGKHADTADADEVRKLAKRIVETDFYSMDDSYTALVTDNPTNVLAVSIDEHRKQVVDYVGAWEGMPAVITELEERVDTLARTQRWIEGDDGLVQALKAEKFDFQTFAAQTMLKAAAAHGRTATVQQFLQAGVPLKPIPRPKLGKEEPGNSFQPVGLLTSASHHPAALQELINAGASRSDQSDKDLALVGAAQSGNVEAARALIAYGANPNADLKKLTITQEGGGMTMQGSGSGSVLIYAAESGNPAMVREVLQYHPKLETHDREGKTAMFSAGNYRSSDQDGARVECVRLLAEAGANVNARDNDGNTPLHETFLTDVEEELLKLGANVNARNNDGETPIFTTVDNDGIPLFIEHGADLNIRNKKGETVMEAAQSKGPLRQEALRKAMQSASPQKIPAPLKTRNSSRHRSRGHISFRAPLSSLARPCSTKVGFSETGVGTLEAPAFTHERATQRCSLKFEL</sequence>
<evidence type="ECO:0000313" key="7">
    <source>
        <dbReference type="Proteomes" id="UP000006056"/>
    </source>
</evidence>
<dbReference type="AlphaFoldDB" id="I3ZJ06"/>
<name>I3ZJ06_TERRK</name>
<dbReference type="InterPro" id="IPR036770">
    <property type="entry name" value="Ankyrin_rpt-contain_sf"/>
</dbReference>
<evidence type="ECO:0000256" key="1">
    <source>
        <dbReference type="ARBA" id="ARBA00022737"/>
    </source>
</evidence>
<protein>
    <submittedName>
        <fullName evidence="6">Ankyrin repeat-containing protein</fullName>
    </submittedName>
</protein>
<dbReference type="Gene3D" id="1.25.40.20">
    <property type="entry name" value="Ankyrin repeat-containing domain"/>
    <property type="match status" value="1"/>
</dbReference>
<dbReference type="Pfam" id="PF12796">
    <property type="entry name" value="Ank_2"/>
    <property type="match status" value="1"/>
</dbReference>
<feature type="repeat" description="ANK" evidence="3">
    <location>
        <begin position="437"/>
        <end position="476"/>
    </location>
</feature>
<dbReference type="SMART" id="SM00248">
    <property type="entry name" value="ANK"/>
    <property type="match status" value="6"/>
</dbReference>
<dbReference type="InterPro" id="IPR045497">
    <property type="entry name" value="DUF6438"/>
</dbReference>
<dbReference type="PANTHER" id="PTHR24198">
    <property type="entry name" value="ANKYRIN REPEAT AND PROTEIN KINASE DOMAIN-CONTAINING PROTEIN"/>
    <property type="match status" value="1"/>
</dbReference>
<evidence type="ECO:0000256" key="2">
    <source>
        <dbReference type="ARBA" id="ARBA00023043"/>
    </source>
</evidence>
<dbReference type="SUPFAM" id="SSF48403">
    <property type="entry name" value="Ankyrin repeat"/>
    <property type="match status" value="1"/>
</dbReference>
<gene>
    <name evidence="6" type="ordered locus">Terro_2992</name>
</gene>
<dbReference type="PROSITE" id="PS50088">
    <property type="entry name" value="ANK_REPEAT"/>
    <property type="match status" value="1"/>
</dbReference>
<reference evidence="6 7" key="1">
    <citation type="submission" date="2012-06" db="EMBL/GenBank/DDBJ databases">
        <title>Complete genome of Terriglobus roseus DSM 18391.</title>
        <authorList>
            <consortium name="US DOE Joint Genome Institute (JGI-PGF)"/>
            <person name="Lucas S."/>
            <person name="Copeland A."/>
            <person name="Lapidus A."/>
            <person name="Glavina del Rio T."/>
            <person name="Dalin E."/>
            <person name="Tice H."/>
            <person name="Bruce D."/>
            <person name="Goodwin L."/>
            <person name="Pitluck S."/>
            <person name="Peters L."/>
            <person name="Mikhailova N."/>
            <person name="Munk A.C.C."/>
            <person name="Kyrpides N."/>
            <person name="Mavromatis K."/>
            <person name="Ivanova N."/>
            <person name="Brettin T."/>
            <person name="Detter J.C."/>
            <person name="Han C."/>
            <person name="Larimer F."/>
            <person name="Land M."/>
            <person name="Hauser L."/>
            <person name="Markowitz V."/>
            <person name="Cheng J.-F."/>
            <person name="Hugenholtz P."/>
            <person name="Woyke T."/>
            <person name="Wu D."/>
            <person name="Brambilla E."/>
            <person name="Klenk H.-P."/>
            <person name="Eisen J.A."/>
        </authorList>
    </citation>
    <scope>NUCLEOTIDE SEQUENCE [LARGE SCALE GENOMIC DNA]</scope>
    <source>
        <strain evidence="7">DSM 18391 / NRRL B-41598 / KBS 63</strain>
    </source>
</reference>
<feature type="region of interest" description="Disordered" evidence="4">
    <location>
        <begin position="561"/>
        <end position="585"/>
    </location>
</feature>
<dbReference type="eggNOG" id="COG0666">
    <property type="taxonomic scope" value="Bacteria"/>
</dbReference>
<dbReference type="Proteomes" id="UP000006056">
    <property type="component" value="Chromosome"/>
</dbReference>
<evidence type="ECO:0000259" key="5">
    <source>
        <dbReference type="Pfam" id="PF20033"/>
    </source>
</evidence>
<accession>I3ZJ06</accession>